<dbReference type="SUPFAM" id="SSF49401">
    <property type="entry name" value="Bacterial adhesins"/>
    <property type="match status" value="1"/>
</dbReference>
<evidence type="ECO:0000259" key="2">
    <source>
        <dbReference type="Pfam" id="PF00419"/>
    </source>
</evidence>
<evidence type="ECO:0000313" key="8">
    <source>
        <dbReference type="Proteomes" id="UP001235723"/>
    </source>
</evidence>
<feature type="signal peptide" evidence="1">
    <location>
        <begin position="1"/>
        <end position="23"/>
    </location>
</feature>
<dbReference type="InterPro" id="IPR000259">
    <property type="entry name" value="Adhesion_dom_fimbrial"/>
</dbReference>
<name>A0A370V8K3_9ESCH</name>
<evidence type="ECO:0000313" key="5">
    <source>
        <dbReference type="EMBL" id="RDR27712.1"/>
    </source>
</evidence>
<dbReference type="Gene3D" id="2.60.40.1090">
    <property type="entry name" value="Fimbrial-type adhesion domain"/>
    <property type="match status" value="1"/>
</dbReference>
<dbReference type="InterPro" id="IPR008966">
    <property type="entry name" value="Adhesion_dom_sf"/>
</dbReference>
<dbReference type="GO" id="GO:0009289">
    <property type="term" value="C:pilus"/>
    <property type="evidence" value="ECO:0007669"/>
    <property type="project" value="InterPro"/>
</dbReference>
<dbReference type="RefSeq" id="WP_016262592.1">
    <property type="nucleotide sequence ID" value="NZ_ADKG01000011.1"/>
</dbReference>
<feature type="chain" id="PRO_5044585442" evidence="1">
    <location>
        <begin position="24"/>
        <end position="187"/>
    </location>
</feature>
<keyword evidence="8" id="KW-1185">Reference proteome</keyword>
<sequence>MKKLVKAALATAMVMGFSSYANAVGSNTGTVNFIGTIEDSPCSIVVGDEHQTVNLGHIGTGSLTGGKSSTAVPFKIRLEHCVFTTETKMSTVFSAAGNESTANPGNLALMGASGEMNGASIVIGTSKGAALKLGTASETKLQMDGNTPAKGLPNQEVDFSAWVKGDATGTIDIGEFNSQVNFQISYL</sequence>
<evidence type="ECO:0000313" key="4">
    <source>
        <dbReference type="EMBL" id="QLX31907.1"/>
    </source>
</evidence>
<dbReference type="AlphaFoldDB" id="A0A370V8K3"/>
<evidence type="ECO:0000313" key="6">
    <source>
        <dbReference type="Proteomes" id="UP000254454"/>
    </source>
</evidence>
<dbReference type="Proteomes" id="UP000254454">
    <property type="component" value="Unassembled WGS sequence"/>
</dbReference>
<dbReference type="EMBL" id="QONO01000082">
    <property type="protein sequence ID" value="RDR27712.1"/>
    <property type="molecule type" value="Genomic_DNA"/>
</dbReference>
<feature type="domain" description="Fimbrial-type adhesion" evidence="2">
    <location>
        <begin position="32"/>
        <end position="186"/>
    </location>
</feature>
<gene>
    <name evidence="5" type="primary">smfA_2</name>
    <name evidence="5" type="ORF">C4A13_04126</name>
    <name evidence="4" type="ORF">HV276_20220</name>
    <name evidence="3" type="ORF">KJE03_06800</name>
</gene>
<evidence type="ECO:0000256" key="1">
    <source>
        <dbReference type="SAM" id="SignalP"/>
    </source>
</evidence>
<evidence type="ECO:0000313" key="3">
    <source>
        <dbReference type="EMBL" id="MDQ9293190.1"/>
    </source>
</evidence>
<dbReference type="PANTHER" id="PTHR33420:SF26">
    <property type="entry name" value="FIMBRIAL SUBUNIT"/>
    <property type="match status" value="1"/>
</dbReference>
<dbReference type="GO" id="GO:0043709">
    <property type="term" value="P:cell adhesion involved in single-species biofilm formation"/>
    <property type="evidence" value="ECO:0007669"/>
    <property type="project" value="TreeGrafter"/>
</dbReference>
<dbReference type="Pfam" id="PF00419">
    <property type="entry name" value="Fimbrial"/>
    <property type="match status" value="1"/>
</dbReference>
<reference evidence="5 6" key="1">
    <citation type="submission" date="2018-06" db="EMBL/GenBank/DDBJ databases">
        <title>Recombination Drives Gene Content and Phenotype Evolution in Wild Type E. coli Strains.</title>
        <authorList>
            <person name="Field C.M."/>
            <person name="Silander O.K."/>
            <person name="Van Nimwegen E."/>
        </authorList>
    </citation>
    <scope>NUCLEOTIDE SEQUENCE [LARGE SCALE GENOMIC DNA]</scope>
    <source>
        <strain evidence="5 6">SC344</strain>
    </source>
</reference>
<keyword evidence="1" id="KW-0732">Signal</keyword>
<dbReference type="PANTHER" id="PTHR33420">
    <property type="entry name" value="FIMBRIAL SUBUNIT ELFA-RELATED"/>
    <property type="match status" value="1"/>
</dbReference>
<dbReference type="EMBL" id="CP056165">
    <property type="protein sequence ID" value="QLX31907.1"/>
    <property type="molecule type" value="Genomic_DNA"/>
</dbReference>
<proteinExistence type="predicted"/>
<protein>
    <submittedName>
        <fullName evidence="5">Fimbria A protein</fullName>
    </submittedName>
    <submittedName>
        <fullName evidence="3">Fimbrial protein</fullName>
    </submittedName>
</protein>
<dbReference type="Proteomes" id="UP000512146">
    <property type="component" value="Chromosome"/>
</dbReference>
<dbReference type="EMBL" id="JAHCRT010000003">
    <property type="protein sequence ID" value="MDQ9293190.1"/>
    <property type="molecule type" value="Genomic_DNA"/>
</dbReference>
<dbReference type="InterPro" id="IPR036937">
    <property type="entry name" value="Adhesion_dom_fimbrial_sf"/>
</dbReference>
<reference evidence="3 8" key="3">
    <citation type="submission" date="2021-05" db="EMBL/GenBank/DDBJ databases">
        <title>Genome sequence of E. marmotae isolates.</title>
        <authorList>
            <person name="Binsker U."/>
            <person name="Hammerl J.A."/>
        </authorList>
    </citation>
    <scope>NUCLEOTIDE SEQUENCE [LARGE SCALE GENOMIC DNA]</scope>
    <source>
        <strain evidence="3 8">21-MO00586</strain>
    </source>
</reference>
<evidence type="ECO:0000313" key="7">
    <source>
        <dbReference type="Proteomes" id="UP000512146"/>
    </source>
</evidence>
<organism evidence="5 6">
    <name type="scientific">Escherichia marmotae</name>
    <dbReference type="NCBI Taxonomy" id="1499973"/>
    <lineage>
        <taxon>Bacteria</taxon>
        <taxon>Pseudomonadati</taxon>
        <taxon>Pseudomonadota</taxon>
        <taxon>Gammaproteobacteria</taxon>
        <taxon>Enterobacterales</taxon>
        <taxon>Enterobacteriaceae</taxon>
        <taxon>Escherichia</taxon>
    </lineage>
</organism>
<dbReference type="InterPro" id="IPR050263">
    <property type="entry name" value="Bact_Fimbrial_Adh_Pro"/>
</dbReference>
<dbReference type="Proteomes" id="UP001235723">
    <property type="component" value="Unassembled WGS sequence"/>
</dbReference>
<reference evidence="4 7" key="2">
    <citation type="submission" date="2020-06" db="EMBL/GenBank/DDBJ databases">
        <title>REHAB project genomes.</title>
        <authorList>
            <person name="Shaw L.P."/>
        </authorList>
    </citation>
    <scope>NUCLEOTIDE SEQUENCE [LARGE SCALE GENOMIC DNA]</scope>
    <source>
        <strain evidence="4 7">RHBSTW-00777</strain>
    </source>
</reference>
<dbReference type="GeneID" id="86948079"/>
<accession>A0A370V8K3</accession>